<name>A0A3S1DHM7_9BACL</name>
<gene>
    <name evidence="2" type="ORF">EJP82_23695</name>
</gene>
<comment type="caution">
    <text evidence="2">The sequence shown here is derived from an EMBL/GenBank/DDBJ whole genome shotgun (WGS) entry which is preliminary data.</text>
</comment>
<dbReference type="InterPro" id="IPR009078">
    <property type="entry name" value="Ferritin-like_SF"/>
</dbReference>
<sequence length="148" mass="16933">MRSEIIVDNSQVVKELNTFLEGNYMAILSYERYIQHVADPDVKKVLQDIQQEHKQHAIKVAERIQNLGGVPADDAGIQGGMVEFMNRFKKATDDPNFILQDALKGEEKGIHISEKMVRGDLDPESLTLVKEILNEDRNHLDQLNHYVH</sequence>
<protein>
    <submittedName>
        <fullName evidence="2">DUF2383 domain-containing protein</fullName>
    </submittedName>
</protein>
<dbReference type="EMBL" id="RZNY01000031">
    <property type="protein sequence ID" value="RUT41370.1"/>
    <property type="molecule type" value="Genomic_DNA"/>
</dbReference>
<dbReference type="InterPro" id="IPR012347">
    <property type="entry name" value="Ferritin-like"/>
</dbReference>
<evidence type="ECO:0000313" key="2">
    <source>
        <dbReference type="EMBL" id="RUT41370.1"/>
    </source>
</evidence>
<dbReference type="Gene3D" id="1.20.1260.10">
    <property type="match status" value="1"/>
</dbReference>
<proteinExistence type="predicted"/>
<feature type="domain" description="DUF2383" evidence="1">
    <location>
        <begin position="11"/>
        <end position="115"/>
    </location>
</feature>
<dbReference type="CDD" id="cd00657">
    <property type="entry name" value="Ferritin_like"/>
    <property type="match status" value="1"/>
</dbReference>
<keyword evidence="3" id="KW-1185">Reference proteome</keyword>
<dbReference type="InterPro" id="IPR019052">
    <property type="entry name" value="DUF2383"/>
</dbReference>
<dbReference type="AlphaFoldDB" id="A0A3S1DHM7"/>
<organism evidence="2 3">
    <name type="scientific">Paenibacillus anaericanus</name>
    <dbReference type="NCBI Taxonomy" id="170367"/>
    <lineage>
        <taxon>Bacteria</taxon>
        <taxon>Bacillati</taxon>
        <taxon>Bacillota</taxon>
        <taxon>Bacilli</taxon>
        <taxon>Bacillales</taxon>
        <taxon>Paenibacillaceae</taxon>
        <taxon>Paenibacillus</taxon>
    </lineage>
</organism>
<dbReference type="Pfam" id="PF09537">
    <property type="entry name" value="DUF2383"/>
    <property type="match status" value="1"/>
</dbReference>
<evidence type="ECO:0000313" key="3">
    <source>
        <dbReference type="Proteomes" id="UP000279446"/>
    </source>
</evidence>
<evidence type="ECO:0000259" key="1">
    <source>
        <dbReference type="Pfam" id="PF09537"/>
    </source>
</evidence>
<dbReference type="Proteomes" id="UP000279446">
    <property type="component" value="Unassembled WGS sequence"/>
</dbReference>
<accession>A0A3S1DHM7</accession>
<dbReference type="SUPFAM" id="SSF47240">
    <property type="entry name" value="Ferritin-like"/>
    <property type="match status" value="1"/>
</dbReference>
<reference evidence="2 3" key="1">
    <citation type="submission" date="2018-12" db="EMBL/GenBank/DDBJ databases">
        <authorList>
            <person name="Sun L."/>
            <person name="Chen Z."/>
        </authorList>
    </citation>
    <scope>NUCLEOTIDE SEQUENCE [LARGE SCALE GENOMIC DNA]</scope>
    <source>
        <strain evidence="2 3">DSM 15890</strain>
    </source>
</reference>
<dbReference type="OrthoDB" id="1706687at2"/>